<evidence type="ECO:0008006" key="4">
    <source>
        <dbReference type="Google" id="ProtNLM"/>
    </source>
</evidence>
<dbReference type="InterPro" id="IPR032675">
    <property type="entry name" value="LRR_dom_sf"/>
</dbReference>
<sequence>MASIQSLPLELVGYIFSWLPRSCSDRSSFLSCCKALHQAQNIQEQFSRLYMFATKLSNGRQNPFLCFPQAGKLKTLVLLRGREGSTSDNPGTQLLQLLQPRGTVQGRARVMQVLKDVQELRVWGFPLHASSAAVGTAFGLYAQLRTLQIDGRCCDSATFLMAFAALNGKCGLRELDITLNSFGHPSGSLTEQAEAIKALSNIRSLRALTLRTEFLGTRNNAISSISSLTKLKSLNLDFVDVESEDELGDLHSIFRNMQRLKFLSMPELLCESVLAELAGSIETLVDTECKLGSKALDDALHDIAWHIHKFPVLKIV</sequence>
<protein>
    <recommendedName>
        <fullName evidence="4">F-box domain-containing protein</fullName>
    </recommendedName>
</protein>
<evidence type="ECO:0000313" key="3">
    <source>
        <dbReference type="Proteomes" id="UP000815325"/>
    </source>
</evidence>
<proteinExistence type="predicted"/>
<accession>A0ABQ7H3B3</accession>
<keyword evidence="3" id="KW-1185">Reference proteome</keyword>
<reference evidence="2" key="1">
    <citation type="submission" date="2017-08" db="EMBL/GenBank/DDBJ databases">
        <authorList>
            <person name="Polle J.E."/>
            <person name="Barry K."/>
            <person name="Cushman J."/>
            <person name="Schmutz J."/>
            <person name="Tran D."/>
            <person name="Hathwaick L.T."/>
            <person name="Yim W.C."/>
            <person name="Jenkins J."/>
            <person name="Mckie-Krisberg Z.M."/>
            <person name="Prochnik S."/>
            <person name="Lindquist E."/>
            <person name="Dockter R.B."/>
            <person name="Adam C."/>
            <person name="Molina H."/>
            <person name="Bunkerborg J."/>
            <person name="Jin E."/>
            <person name="Buchheim M."/>
            <person name="Magnuson J."/>
        </authorList>
    </citation>
    <scope>NUCLEOTIDE SEQUENCE</scope>
    <source>
        <strain evidence="2">CCAP 19/18</strain>
    </source>
</reference>
<comment type="subcellular location">
    <subcellularLocation>
        <location evidence="1">Cytoplasm</location>
        <location evidence="1">Cytoskeleton</location>
        <location evidence="1">Cilium axoneme</location>
    </subcellularLocation>
</comment>
<dbReference type="Gene3D" id="3.80.10.10">
    <property type="entry name" value="Ribonuclease Inhibitor"/>
    <property type="match status" value="1"/>
</dbReference>
<organism evidence="2 3">
    <name type="scientific">Dunaliella salina</name>
    <name type="common">Green alga</name>
    <name type="synonym">Protococcus salinus</name>
    <dbReference type="NCBI Taxonomy" id="3046"/>
    <lineage>
        <taxon>Eukaryota</taxon>
        <taxon>Viridiplantae</taxon>
        <taxon>Chlorophyta</taxon>
        <taxon>core chlorophytes</taxon>
        <taxon>Chlorophyceae</taxon>
        <taxon>CS clade</taxon>
        <taxon>Chlamydomonadales</taxon>
        <taxon>Dunaliellaceae</taxon>
        <taxon>Dunaliella</taxon>
    </lineage>
</organism>
<evidence type="ECO:0000256" key="1">
    <source>
        <dbReference type="ARBA" id="ARBA00004430"/>
    </source>
</evidence>
<dbReference type="Proteomes" id="UP000815325">
    <property type="component" value="Unassembled WGS sequence"/>
</dbReference>
<dbReference type="EMBL" id="MU069488">
    <property type="protein sequence ID" value="KAF5841335.1"/>
    <property type="molecule type" value="Genomic_DNA"/>
</dbReference>
<feature type="non-terminal residue" evidence="2">
    <location>
        <position position="316"/>
    </location>
</feature>
<name>A0ABQ7H3B3_DUNSA</name>
<dbReference type="SUPFAM" id="SSF52047">
    <property type="entry name" value="RNI-like"/>
    <property type="match status" value="1"/>
</dbReference>
<evidence type="ECO:0000313" key="2">
    <source>
        <dbReference type="EMBL" id="KAF5841335.1"/>
    </source>
</evidence>
<comment type="caution">
    <text evidence="2">The sequence shown here is derived from an EMBL/GenBank/DDBJ whole genome shotgun (WGS) entry which is preliminary data.</text>
</comment>
<gene>
    <name evidence="2" type="ORF">DUNSADRAFT_13411</name>
</gene>